<reference evidence="2" key="1">
    <citation type="submission" date="2020-06" db="EMBL/GenBank/DDBJ databases">
        <authorList>
            <consortium name="Wellcome Sanger Institute Data Sharing"/>
        </authorList>
    </citation>
    <scope>NUCLEOTIDE SEQUENCE [LARGE SCALE GENOMIC DNA]</scope>
</reference>
<dbReference type="Ensembl" id="ENSGWIT00000040645.1">
    <property type="protein sequence ID" value="ENSGWIP00000037322.1"/>
    <property type="gene ID" value="ENSGWIG00000019179.1"/>
</dbReference>
<feature type="signal peptide" evidence="1">
    <location>
        <begin position="1"/>
        <end position="22"/>
    </location>
</feature>
<dbReference type="AlphaFoldDB" id="A0A8C5GYM3"/>
<sequence length="96" mass="11006">SMFVLFFLFSFIINLFYKIINASPGLHHSTRAINHAQIVVKQIQPYFLETWQSAAVIYNCPNQKALCISPVKWCQRLPFPIRIPNETAVLSACSHL</sequence>
<reference evidence="2" key="3">
    <citation type="submission" date="2025-09" db="UniProtKB">
        <authorList>
            <consortium name="Ensembl"/>
        </authorList>
    </citation>
    <scope>IDENTIFICATION</scope>
</reference>
<protein>
    <recommendedName>
        <fullName evidence="4">Secreted protein</fullName>
    </recommendedName>
</protein>
<keyword evidence="1" id="KW-0732">Signal</keyword>
<feature type="chain" id="PRO_5034035329" description="Secreted protein" evidence="1">
    <location>
        <begin position="23"/>
        <end position="96"/>
    </location>
</feature>
<dbReference type="Proteomes" id="UP000694680">
    <property type="component" value="Chromosome 14"/>
</dbReference>
<reference evidence="2" key="2">
    <citation type="submission" date="2025-08" db="UniProtKB">
        <authorList>
            <consortium name="Ensembl"/>
        </authorList>
    </citation>
    <scope>IDENTIFICATION</scope>
</reference>
<keyword evidence="3" id="KW-1185">Reference proteome</keyword>
<accession>A0A8C5GYM3</accession>
<evidence type="ECO:0000256" key="1">
    <source>
        <dbReference type="SAM" id="SignalP"/>
    </source>
</evidence>
<evidence type="ECO:0008006" key="4">
    <source>
        <dbReference type="Google" id="ProtNLM"/>
    </source>
</evidence>
<proteinExistence type="predicted"/>
<organism evidence="2 3">
    <name type="scientific">Gouania willdenowi</name>
    <name type="common">Blunt-snouted clingfish</name>
    <name type="synonym">Lepadogaster willdenowi</name>
    <dbReference type="NCBI Taxonomy" id="441366"/>
    <lineage>
        <taxon>Eukaryota</taxon>
        <taxon>Metazoa</taxon>
        <taxon>Chordata</taxon>
        <taxon>Craniata</taxon>
        <taxon>Vertebrata</taxon>
        <taxon>Euteleostomi</taxon>
        <taxon>Actinopterygii</taxon>
        <taxon>Neopterygii</taxon>
        <taxon>Teleostei</taxon>
        <taxon>Neoteleostei</taxon>
        <taxon>Acanthomorphata</taxon>
        <taxon>Ovalentaria</taxon>
        <taxon>Blenniimorphae</taxon>
        <taxon>Blenniiformes</taxon>
        <taxon>Gobiesocoidei</taxon>
        <taxon>Gobiesocidae</taxon>
        <taxon>Gobiesocinae</taxon>
        <taxon>Gouania</taxon>
    </lineage>
</organism>
<name>A0A8C5GYM3_GOUWI</name>
<evidence type="ECO:0000313" key="3">
    <source>
        <dbReference type="Proteomes" id="UP000694680"/>
    </source>
</evidence>
<evidence type="ECO:0000313" key="2">
    <source>
        <dbReference type="Ensembl" id="ENSGWIP00000037322.1"/>
    </source>
</evidence>